<keyword evidence="1" id="KW-1133">Transmembrane helix</keyword>
<accession>A0AA92U6N5</accession>
<proteinExistence type="predicted"/>
<organism evidence="2 3">
    <name type="scientific">Segatella copri</name>
    <dbReference type="NCBI Taxonomy" id="165179"/>
    <lineage>
        <taxon>Bacteria</taxon>
        <taxon>Pseudomonadati</taxon>
        <taxon>Bacteroidota</taxon>
        <taxon>Bacteroidia</taxon>
        <taxon>Bacteroidales</taxon>
        <taxon>Prevotellaceae</taxon>
        <taxon>Segatella</taxon>
    </lineage>
</organism>
<evidence type="ECO:0000313" key="2">
    <source>
        <dbReference type="EMBL" id="RGW69840.1"/>
    </source>
</evidence>
<reference evidence="2 3" key="1">
    <citation type="submission" date="2018-08" db="EMBL/GenBank/DDBJ databases">
        <title>A genome reference for cultivated species of the human gut microbiota.</title>
        <authorList>
            <person name="Zou Y."/>
            <person name="Xue W."/>
            <person name="Luo G."/>
        </authorList>
    </citation>
    <scope>NUCLEOTIDE SEQUENCE [LARGE SCALE GENOMIC DNA]</scope>
    <source>
        <strain evidence="2 3">AF11-14</strain>
    </source>
</reference>
<comment type="caution">
    <text evidence="2">The sequence shown here is derived from an EMBL/GenBank/DDBJ whole genome shotgun (WGS) entry which is preliminary data.</text>
</comment>
<dbReference type="EMBL" id="QSAQ01000006">
    <property type="protein sequence ID" value="RGW69840.1"/>
    <property type="molecule type" value="Genomic_DNA"/>
</dbReference>
<sequence length="90" mass="9632">MRKEINASGVISLGAVGYEVFHDSNVKSSNVIDAAMGAISFVPGWGWIAGGIYFGADIVTKLSMGKSIGEHLDAAIEERYDIDNGVLLEW</sequence>
<dbReference type="Proteomes" id="UP000286077">
    <property type="component" value="Unassembled WGS sequence"/>
</dbReference>
<evidence type="ECO:0000313" key="3">
    <source>
        <dbReference type="Proteomes" id="UP000286077"/>
    </source>
</evidence>
<feature type="transmembrane region" description="Helical" evidence="1">
    <location>
        <begin position="34"/>
        <end position="56"/>
    </location>
</feature>
<name>A0AA92U6N5_9BACT</name>
<protein>
    <submittedName>
        <fullName evidence="2">Uncharacterized protein</fullName>
    </submittedName>
</protein>
<dbReference type="AlphaFoldDB" id="A0AA92U6N5"/>
<keyword evidence="1" id="KW-0472">Membrane</keyword>
<evidence type="ECO:0000256" key="1">
    <source>
        <dbReference type="SAM" id="Phobius"/>
    </source>
</evidence>
<keyword evidence="1" id="KW-0812">Transmembrane</keyword>
<gene>
    <name evidence="2" type="ORF">DWV60_03655</name>
</gene>